<dbReference type="EMBL" id="BMGT01000003">
    <property type="protein sequence ID" value="GGG84169.1"/>
    <property type="molecule type" value="Genomic_DNA"/>
</dbReference>
<dbReference type="InterPro" id="IPR008928">
    <property type="entry name" value="6-hairpin_glycosidase_sf"/>
</dbReference>
<protein>
    <recommendedName>
        <fullName evidence="6">Lysophospholipase L1-like esterase</fullName>
    </recommendedName>
</protein>
<comment type="caution">
    <text evidence="4">The sequence shown here is derived from an EMBL/GenBank/DDBJ whole genome shotgun (WGS) entry which is preliminary data.</text>
</comment>
<keyword evidence="5" id="KW-1185">Reference proteome</keyword>
<dbReference type="Proteomes" id="UP000647241">
    <property type="component" value="Unassembled WGS sequence"/>
</dbReference>
<dbReference type="InterPro" id="IPR053140">
    <property type="entry name" value="GDSL_Rv0518-like"/>
</dbReference>
<keyword evidence="1" id="KW-0732">Signal</keyword>
<dbReference type="InterPro" id="IPR054363">
    <property type="entry name" value="GH95_cat"/>
</dbReference>
<dbReference type="Pfam" id="PF13472">
    <property type="entry name" value="Lipase_GDSL_2"/>
    <property type="match status" value="1"/>
</dbReference>
<evidence type="ECO:0000259" key="3">
    <source>
        <dbReference type="Pfam" id="PF22124"/>
    </source>
</evidence>
<dbReference type="InterPro" id="IPR036514">
    <property type="entry name" value="SGNH_hydro_sf"/>
</dbReference>
<proteinExistence type="predicted"/>
<evidence type="ECO:0000313" key="5">
    <source>
        <dbReference type="Proteomes" id="UP000647241"/>
    </source>
</evidence>
<dbReference type="AlphaFoldDB" id="A0A917HNE8"/>
<evidence type="ECO:0000313" key="4">
    <source>
        <dbReference type="EMBL" id="GGG84169.1"/>
    </source>
</evidence>
<dbReference type="InterPro" id="IPR013830">
    <property type="entry name" value="SGNH_hydro"/>
</dbReference>
<dbReference type="GO" id="GO:0005975">
    <property type="term" value="P:carbohydrate metabolic process"/>
    <property type="evidence" value="ECO:0007669"/>
    <property type="project" value="InterPro"/>
</dbReference>
<dbReference type="CDD" id="cd01830">
    <property type="entry name" value="XynE_like"/>
    <property type="match status" value="1"/>
</dbReference>
<dbReference type="RefSeq" id="WP_188554974.1">
    <property type="nucleotide sequence ID" value="NZ_BMGT01000003.1"/>
</dbReference>
<sequence length="1014" mass="110093">MKYLIASILSLSLCHGVFAQPSSAGRAPFNQTTAWHAGGFHVDVAGVIGRSDIVLGQANKDASEALPLGNGRLGVAVWGADGLTAQLNRADTLPDRLSPGQVVVPGLAAMTQAEDFRGGLDLYNGEIQEQGGGLHAVIYVQPGTDTLVIDVTGANANVQQTAKLMLWEPRAPHAIAKARVGLLSQAWIDDQQPESSGRHFGSLSTITAQGRDVSVSVVDERTVAVSFKPYADGHYRILVGSPHFDGRQDAYATAQRALVETSAEAHRTWWHDYWHRAAPMKIESADGSGEYMENLRAIYLYAAAAEKGTEYPGSQAGVADMLSSARDAHRWAPSAFWHWNLRMMVAANLGAGVEDLNAPYFNLYRENFPAIERWTRTRMNGAPGVCVPETMRFNGRGIEYEGSWKPVTIGYNCDAGFKPYYNSRTLSTGAEVSLWIWQQYLATGDLHFLTENYPVMAASTRFLLAYQKVGTDGLLHTSPSNAHETQWDVTDPTTDLAAEKALYPVMIQAAKLLHRDSDLVRQLESALPKLPPFPRIAEQGARTLLPPSADAEGHDVIAESYAPSAAIHNAENIGLEPVWPYDLIGDSSPMFELAKRTYVHRPFIAKADWSYDPVQAARLDLGNEVRSMLLKITEDSQHSINGFANWDKEYGEFYVEQTGVTADALQEALVQDYDGFIRLAPAVPQGWNVDGSVNVRGKTRVDVQVREGHVTTAVIEAGTTGPLRIRNPWSGEAVDVVSGAAMTKVVSGATGSVITFRGVAGTRYLLVRQGTHVEDENFAPVTGTPAITAKRLGKVQIGLFALGSSSAKEVRGTVVTLGASITAGYKSTPGTDRDWPAVLAARLAEKGMRVSVLNKGISGNRLLVNGAGPSALSRFDRDVLSQPDVHWVIFSDDPINDLGSTRPAPTGDQLIDGIRLLIARAHQRHIQFFCSTLTPYEGANYWTPTGETAREQVNMFLRSEKSGCDAVIDQDSATHDPAHPTRFLPAYDSGDHLHPNDAGHRAIANAVDLSLFSR</sequence>
<reference evidence="4" key="2">
    <citation type="submission" date="2020-09" db="EMBL/GenBank/DDBJ databases">
        <authorList>
            <person name="Sun Q."/>
            <person name="Zhou Y."/>
        </authorList>
    </citation>
    <scope>NUCLEOTIDE SEQUENCE</scope>
    <source>
        <strain evidence="4">CGMCC 1.12997</strain>
    </source>
</reference>
<gene>
    <name evidence="4" type="ORF">GCM10011585_29950</name>
</gene>
<feature type="signal peptide" evidence="1">
    <location>
        <begin position="1"/>
        <end position="19"/>
    </location>
</feature>
<dbReference type="SUPFAM" id="SSF52266">
    <property type="entry name" value="SGNH hydrolase"/>
    <property type="match status" value="1"/>
</dbReference>
<dbReference type="SUPFAM" id="SSF48208">
    <property type="entry name" value="Six-hairpin glycosidases"/>
    <property type="match status" value="1"/>
</dbReference>
<name>A0A917HNE8_9BACT</name>
<feature type="domain" description="SGNH hydrolase-type esterase" evidence="2">
    <location>
        <begin position="817"/>
        <end position="1002"/>
    </location>
</feature>
<accession>A0A917HNE8</accession>
<feature type="chain" id="PRO_5037517544" description="Lysophospholipase L1-like esterase" evidence="1">
    <location>
        <begin position="20"/>
        <end position="1014"/>
    </location>
</feature>
<dbReference type="Gene3D" id="1.50.10.10">
    <property type="match status" value="1"/>
</dbReference>
<evidence type="ECO:0008006" key="6">
    <source>
        <dbReference type="Google" id="ProtNLM"/>
    </source>
</evidence>
<dbReference type="PANTHER" id="PTHR43784">
    <property type="entry name" value="GDSL-LIKE LIPASE/ACYLHYDROLASE, PUTATIVE (AFU_ORTHOLOGUE AFUA_2G00820)-RELATED"/>
    <property type="match status" value="1"/>
</dbReference>
<dbReference type="Gene3D" id="3.40.50.1110">
    <property type="entry name" value="SGNH hydrolase"/>
    <property type="match status" value="1"/>
</dbReference>
<dbReference type="Pfam" id="PF22124">
    <property type="entry name" value="Glyco_hydro_95_cat"/>
    <property type="match status" value="1"/>
</dbReference>
<evidence type="ECO:0000256" key="1">
    <source>
        <dbReference type="SAM" id="SignalP"/>
    </source>
</evidence>
<feature type="domain" description="Glycosyl hydrolase family 95 catalytic" evidence="3">
    <location>
        <begin position="353"/>
        <end position="540"/>
    </location>
</feature>
<evidence type="ECO:0000259" key="2">
    <source>
        <dbReference type="Pfam" id="PF13472"/>
    </source>
</evidence>
<organism evidence="4 5">
    <name type="scientific">Edaphobacter dinghuensis</name>
    <dbReference type="NCBI Taxonomy" id="1560005"/>
    <lineage>
        <taxon>Bacteria</taxon>
        <taxon>Pseudomonadati</taxon>
        <taxon>Acidobacteriota</taxon>
        <taxon>Terriglobia</taxon>
        <taxon>Terriglobales</taxon>
        <taxon>Acidobacteriaceae</taxon>
        <taxon>Edaphobacter</taxon>
    </lineage>
</organism>
<dbReference type="GO" id="GO:0016788">
    <property type="term" value="F:hydrolase activity, acting on ester bonds"/>
    <property type="evidence" value="ECO:0007669"/>
    <property type="project" value="InterPro"/>
</dbReference>
<dbReference type="InterPro" id="IPR012341">
    <property type="entry name" value="6hp_glycosidase-like_sf"/>
</dbReference>
<reference evidence="4" key="1">
    <citation type="journal article" date="2014" name="Int. J. Syst. Evol. Microbiol.">
        <title>Complete genome sequence of Corynebacterium casei LMG S-19264T (=DSM 44701T), isolated from a smear-ripened cheese.</title>
        <authorList>
            <consortium name="US DOE Joint Genome Institute (JGI-PGF)"/>
            <person name="Walter F."/>
            <person name="Albersmeier A."/>
            <person name="Kalinowski J."/>
            <person name="Ruckert C."/>
        </authorList>
    </citation>
    <scope>NUCLEOTIDE SEQUENCE</scope>
    <source>
        <strain evidence="4">CGMCC 1.12997</strain>
    </source>
</reference>
<dbReference type="PANTHER" id="PTHR43784:SF2">
    <property type="entry name" value="GDSL-LIKE LIPASE_ACYLHYDROLASE, PUTATIVE (AFU_ORTHOLOGUE AFUA_2G00820)-RELATED"/>
    <property type="match status" value="1"/>
</dbReference>